<feature type="chain" id="PRO_5035742592" description="Apple domain-containing protein" evidence="2">
    <location>
        <begin position="21"/>
        <end position="444"/>
    </location>
</feature>
<feature type="signal peptide" evidence="2">
    <location>
        <begin position="1"/>
        <end position="20"/>
    </location>
</feature>
<evidence type="ECO:0000256" key="1">
    <source>
        <dbReference type="SAM" id="MobiDB-lite"/>
    </source>
</evidence>
<evidence type="ECO:0000313" key="5">
    <source>
        <dbReference type="Proteomes" id="UP000494206"/>
    </source>
</evidence>
<protein>
    <recommendedName>
        <fullName evidence="3">Apple domain-containing protein</fullName>
    </recommendedName>
</protein>
<dbReference type="InterPro" id="IPR052774">
    <property type="entry name" value="Celegans_DevNeuronal_Protein"/>
</dbReference>
<keyword evidence="5" id="KW-1185">Reference proteome</keyword>
<sequence length="444" mass="50118">MHFRLLSLILLFQILPRAYCDDFRNCFKRISRRSIGNYAPIAEYRNTPLTMCTQHCVMAAGNGRDGGSICKSFTYESSKKLCKLFDHDGHKVPAVIHPVIGIDIFYRTSDQGNCAGPISGQKVNLNFAQLNSHKDLHKKEIEKKDITNPKDDQFMEKARALSSPIVKMDNLDTILRSKLRGDDVLVPMSQPNEKQEQIETSKALVLNHPPLQCDTSRGFYVVIGNEIVLPISGGAVKVYNNVEQGDCAKYCSDNKGPDEETIICRSLNYFPYDQKCELYGILAEPHGTGKLMENEKVIYAEKFCLPESPYVCQEDEIFILHAAKTIKKRKLSTKSAKSITDCLRRCLSHDQCRSSVFHSNEMQCDLYDVDGTDVNYIRDSGEDSVIIENSCRREGVTPQRRITSSSDNENEDSSEGWSGCDYKVDGRQVKVRTNDSGELETKEC</sequence>
<evidence type="ECO:0000259" key="3">
    <source>
        <dbReference type="PROSITE" id="PS50948"/>
    </source>
</evidence>
<comment type="caution">
    <text evidence="4">The sequence shown here is derived from an EMBL/GenBank/DDBJ whole genome shotgun (WGS) entry which is preliminary data.</text>
</comment>
<name>A0A8S1EHM5_9PELO</name>
<proteinExistence type="predicted"/>
<dbReference type="OrthoDB" id="5793255at2759"/>
<gene>
    <name evidence="4" type="ORF">CBOVIS_LOCUS3570</name>
</gene>
<dbReference type="PANTHER" id="PTHR47327:SF22">
    <property type="entry name" value="APPLE DOMAIN-CONTAINING PROTEIN"/>
    <property type="match status" value="1"/>
</dbReference>
<organism evidence="4 5">
    <name type="scientific">Caenorhabditis bovis</name>
    <dbReference type="NCBI Taxonomy" id="2654633"/>
    <lineage>
        <taxon>Eukaryota</taxon>
        <taxon>Metazoa</taxon>
        <taxon>Ecdysozoa</taxon>
        <taxon>Nematoda</taxon>
        <taxon>Chromadorea</taxon>
        <taxon>Rhabditida</taxon>
        <taxon>Rhabditina</taxon>
        <taxon>Rhabditomorpha</taxon>
        <taxon>Rhabditoidea</taxon>
        <taxon>Rhabditidae</taxon>
        <taxon>Peloderinae</taxon>
        <taxon>Caenorhabditis</taxon>
    </lineage>
</organism>
<feature type="region of interest" description="Disordered" evidence="1">
    <location>
        <begin position="397"/>
        <end position="421"/>
    </location>
</feature>
<dbReference type="Gene3D" id="3.50.4.10">
    <property type="entry name" value="Hepatocyte Growth Factor"/>
    <property type="match status" value="3"/>
</dbReference>
<dbReference type="InterPro" id="IPR003609">
    <property type="entry name" value="Pan_app"/>
</dbReference>
<evidence type="ECO:0000256" key="2">
    <source>
        <dbReference type="SAM" id="SignalP"/>
    </source>
</evidence>
<feature type="domain" description="Apple" evidence="3">
    <location>
        <begin position="312"/>
        <end position="391"/>
    </location>
</feature>
<feature type="domain" description="Apple" evidence="3">
    <location>
        <begin position="20"/>
        <end position="109"/>
    </location>
</feature>
<dbReference type="EMBL" id="CADEPM010000002">
    <property type="protein sequence ID" value="CAB3400689.1"/>
    <property type="molecule type" value="Genomic_DNA"/>
</dbReference>
<dbReference type="Pfam" id="PF00024">
    <property type="entry name" value="PAN_1"/>
    <property type="match status" value="3"/>
</dbReference>
<dbReference type="SUPFAM" id="SSF57414">
    <property type="entry name" value="Hairpin loop containing domain-like"/>
    <property type="match status" value="3"/>
</dbReference>
<dbReference type="PROSITE" id="PS50948">
    <property type="entry name" value="PAN"/>
    <property type="match status" value="3"/>
</dbReference>
<feature type="domain" description="Apple" evidence="3">
    <location>
        <begin position="213"/>
        <end position="304"/>
    </location>
</feature>
<dbReference type="Proteomes" id="UP000494206">
    <property type="component" value="Unassembled WGS sequence"/>
</dbReference>
<keyword evidence="2" id="KW-0732">Signal</keyword>
<dbReference type="PANTHER" id="PTHR47327">
    <property type="entry name" value="FI18240P1-RELATED"/>
    <property type="match status" value="1"/>
</dbReference>
<reference evidence="4 5" key="1">
    <citation type="submission" date="2020-04" db="EMBL/GenBank/DDBJ databases">
        <authorList>
            <person name="Laetsch R D."/>
            <person name="Stevens L."/>
            <person name="Kumar S."/>
            <person name="Blaxter L. M."/>
        </authorList>
    </citation>
    <scope>NUCLEOTIDE SEQUENCE [LARGE SCALE GENOMIC DNA]</scope>
</reference>
<accession>A0A8S1EHM5</accession>
<dbReference type="AlphaFoldDB" id="A0A8S1EHM5"/>
<dbReference type="SMART" id="SM00473">
    <property type="entry name" value="PAN_AP"/>
    <property type="match status" value="3"/>
</dbReference>
<dbReference type="GO" id="GO:0009653">
    <property type="term" value="P:anatomical structure morphogenesis"/>
    <property type="evidence" value="ECO:0007669"/>
    <property type="project" value="TreeGrafter"/>
</dbReference>
<evidence type="ECO:0000313" key="4">
    <source>
        <dbReference type="EMBL" id="CAB3400689.1"/>
    </source>
</evidence>